<dbReference type="InterPro" id="IPR024783">
    <property type="entry name" value="TORC_N"/>
</dbReference>
<evidence type="ECO:0000256" key="9">
    <source>
        <dbReference type="ARBA" id="ARBA00023242"/>
    </source>
</evidence>
<feature type="compositionally biased region" description="Polar residues" evidence="10">
    <location>
        <begin position="451"/>
        <end position="476"/>
    </location>
</feature>
<feature type="region of interest" description="Disordered" evidence="10">
    <location>
        <begin position="326"/>
        <end position="422"/>
    </location>
</feature>
<feature type="domain" description="Transducer of regulated CREB activity middle" evidence="12">
    <location>
        <begin position="162"/>
        <end position="326"/>
    </location>
</feature>
<dbReference type="AlphaFoldDB" id="V9K880"/>
<feature type="region of interest" description="Disordered" evidence="10">
    <location>
        <begin position="99"/>
        <end position="135"/>
    </location>
</feature>
<dbReference type="InterPro" id="IPR024784">
    <property type="entry name" value="TORC_M"/>
</dbReference>
<reference evidence="14" key="1">
    <citation type="journal article" date="2014" name="Nature">
        <title>Elephant shark genome provides unique insights into gnathostome evolution.</title>
        <authorList>
            <consortium name="International Elephant Shark Genome Sequencing Consortium"/>
            <person name="Venkatesh B."/>
            <person name="Lee A.P."/>
            <person name="Ravi V."/>
            <person name="Maurya A.K."/>
            <person name="Lian M.M."/>
            <person name="Swann J.B."/>
            <person name="Ohta Y."/>
            <person name="Flajnik M.F."/>
            <person name="Sutoh Y."/>
            <person name="Kasahara M."/>
            <person name="Hoon S."/>
            <person name="Gangu V."/>
            <person name="Roy S.W."/>
            <person name="Irimia M."/>
            <person name="Korzh V."/>
            <person name="Kondrychyn I."/>
            <person name="Lim Z.W."/>
            <person name="Tay B.H."/>
            <person name="Tohari S."/>
            <person name="Kong K.W."/>
            <person name="Ho S."/>
            <person name="Lorente-Galdos B."/>
            <person name="Quilez J."/>
            <person name="Marques-Bonet T."/>
            <person name="Raney B.J."/>
            <person name="Ingham P.W."/>
            <person name="Tay A."/>
            <person name="Hillier L.W."/>
            <person name="Minx P."/>
            <person name="Boehm T."/>
            <person name="Wilson R.K."/>
            <person name="Brenner S."/>
            <person name="Warren W.C."/>
        </authorList>
    </citation>
    <scope>NUCLEOTIDE SEQUENCE</scope>
    <source>
        <tissue evidence="14">Liver</tissue>
    </source>
</reference>
<name>V9K880_CALMI</name>
<evidence type="ECO:0000256" key="8">
    <source>
        <dbReference type="ARBA" id="ARBA00023163"/>
    </source>
</evidence>
<keyword evidence="4" id="KW-0963">Cytoplasm</keyword>
<feature type="compositionally biased region" description="Polar residues" evidence="10">
    <location>
        <begin position="410"/>
        <end position="422"/>
    </location>
</feature>
<evidence type="ECO:0000256" key="6">
    <source>
        <dbReference type="ARBA" id="ARBA00023015"/>
    </source>
</evidence>
<evidence type="ECO:0000259" key="11">
    <source>
        <dbReference type="Pfam" id="PF12884"/>
    </source>
</evidence>
<proteinExistence type="evidence at transcript level"/>
<evidence type="ECO:0000256" key="1">
    <source>
        <dbReference type="ARBA" id="ARBA00004123"/>
    </source>
</evidence>
<dbReference type="Pfam" id="PF12884">
    <property type="entry name" value="TORC_N"/>
    <property type="match status" value="1"/>
</dbReference>
<feature type="compositionally biased region" description="Polar residues" evidence="10">
    <location>
        <begin position="344"/>
        <end position="355"/>
    </location>
</feature>
<evidence type="ECO:0000259" key="13">
    <source>
        <dbReference type="Pfam" id="PF12886"/>
    </source>
</evidence>
<evidence type="ECO:0000256" key="7">
    <source>
        <dbReference type="ARBA" id="ARBA00023159"/>
    </source>
</evidence>
<dbReference type="GO" id="GO:0005634">
    <property type="term" value="C:nucleus"/>
    <property type="evidence" value="ECO:0007669"/>
    <property type="project" value="UniProtKB-SubCell"/>
</dbReference>
<dbReference type="GO" id="GO:0005737">
    <property type="term" value="C:cytoplasm"/>
    <property type="evidence" value="ECO:0007669"/>
    <property type="project" value="UniProtKB-SubCell"/>
</dbReference>
<evidence type="ECO:0000256" key="5">
    <source>
        <dbReference type="ARBA" id="ARBA00022553"/>
    </source>
</evidence>
<feature type="compositionally biased region" description="Low complexity" evidence="10">
    <location>
        <begin position="326"/>
        <end position="343"/>
    </location>
</feature>
<accession>V9K880</accession>
<dbReference type="Pfam" id="PF12885">
    <property type="entry name" value="TORC_M"/>
    <property type="match status" value="1"/>
</dbReference>
<keyword evidence="7" id="KW-0010">Activator</keyword>
<feature type="compositionally biased region" description="Low complexity" evidence="10">
    <location>
        <begin position="356"/>
        <end position="380"/>
    </location>
</feature>
<feature type="domain" description="Transducer of regulated CREB activity N-terminal" evidence="11">
    <location>
        <begin position="5"/>
        <end position="62"/>
    </location>
</feature>
<feature type="compositionally biased region" description="Polar residues" evidence="10">
    <location>
        <begin position="381"/>
        <end position="403"/>
    </location>
</feature>
<sequence length="706" mass="77715">MAANNPRKFSEKIALHTQKQAEETAAFEEVMKDLTVSRVQFHKLQHLRLAQTRAQYYGGSLPNVNQIGNNSDFQTSFHPTLDSVRATRHHGLVERVHRDRSRMMSPHRRQPPMDKHGRQIESSPYGSVYLSPPPDTSWRRSVPPWFNEEKQPGFRLMSSLNRTNSDSALHTSALNPNQQDAFLGGNQLMPHQNRRNANFYDGELDNMGEVFSFPVPTNEDNLSQLNKPLPKQLWEAKKVQSLSSRPKSCEVPGISIFPSPDQNLGLSHFHGTLNTGGSLPDLTNLHFPSPLPTPLDPEDTTLSNISGGASTGNLAATMTHLGISNSQGLSSSLHSSLSNPSIQASLKNSPLHSPVNSHSLSNPSIHSSLCSSLSNPSIPSATMNSSPRRRQTPVSPLTLSPGSDTRRSLNKQFSPTMSPTLSSIAQGVTLDTSNLAMEHLPPYPHYQHQPSRQLHPSQQPLHQAQRPMHQSQQAMPLSTQLTHQSQEQSHQSWQPQGLSAIHPLSQSTMIDVNSPNSESMESILNDSYFDEHLVIRQANTLSQQLRKCSGNRQQVEMHTPLGMSGYDSFLYNMLENPNSTFPMSGTSYCDQGSNVNYSQASTMGLTGSQGNLQDAMQLKPNLFYSNCTGSIPNIILTGDSSPSLSKDISSALAGVPDITFGTDGSLHLDDELKIEPLTLDGLTMLSDPDMVLPDPTVEETFRTDRL</sequence>
<evidence type="ECO:0000313" key="14">
    <source>
        <dbReference type="EMBL" id="AFO94269.1"/>
    </source>
</evidence>
<dbReference type="PANTHER" id="PTHR13589">
    <property type="entry name" value="CREB-REGULATED TRANSCRIPTION COACTIVATOR"/>
    <property type="match status" value="1"/>
</dbReference>
<comment type="subcellular location">
    <subcellularLocation>
        <location evidence="2">Cytoplasm</location>
    </subcellularLocation>
    <subcellularLocation>
        <location evidence="1">Nucleus</location>
    </subcellularLocation>
</comment>
<feature type="compositionally biased region" description="Low complexity" evidence="10">
    <location>
        <begin position="477"/>
        <end position="496"/>
    </location>
</feature>
<dbReference type="InterPro" id="IPR024786">
    <property type="entry name" value="TORC"/>
</dbReference>
<organism evidence="14">
    <name type="scientific">Callorhinchus milii</name>
    <name type="common">Ghost shark</name>
    <dbReference type="NCBI Taxonomy" id="7868"/>
    <lineage>
        <taxon>Eukaryota</taxon>
        <taxon>Metazoa</taxon>
        <taxon>Chordata</taxon>
        <taxon>Craniata</taxon>
        <taxon>Vertebrata</taxon>
        <taxon>Chondrichthyes</taxon>
        <taxon>Holocephali</taxon>
        <taxon>Chimaeriformes</taxon>
        <taxon>Callorhinchidae</taxon>
        <taxon>Callorhinchus</taxon>
    </lineage>
</organism>
<evidence type="ECO:0000256" key="2">
    <source>
        <dbReference type="ARBA" id="ARBA00004496"/>
    </source>
</evidence>
<dbReference type="GO" id="GO:0008140">
    <property type="term" value="F:cAMP response element binding protein binding"/>
    <property type="evidence" value="ECO:0007669"/>
    <property type="project" value="InterPro"/>
</dbReference>
<keyword evidence="6" id="KW-0805">Transcription regulation</keyword>
<keyword evidence="8" id="KW-0804">Transcription</keyword>
<dbReference type="EMBL" id="JW861752">
    <property type="protein sequence ID" value="AFO94269.1"/>
    <property type="molecule type" value="mRNA"/>
</dbReference>
<feature type="region of interest" description="Disordered" evidence="10">
    <location>
        <begin position="288"/>
        <end position="308"/>
    </location>
</feature>
<evidence type="ECO:0000259" key="12">
    <source>
        <dbReference type="Pfam" id="PF12885"/>
    </source>
</evidence>
<evidence type="ECO:0000256" key="10">
    <source>
        <dbReference type="SAM" id="MobiDB-lite"/>
    </source>
</evidence>
<evidence type="ECO:0000256" key="4">
    <source>
        <dbReference type="ARBA" id="ARBA00022490"/>
    </source>
</evidence>
<dbReference type="InterPro" id="IPR024785">
    <property type="entry name" value="TORC_C"/>
</dbReference>
<feature type="region of interest" description="Disordered" evidence="10">
    <location>
        <begin position="438"/>
        <end position="497"/>
    </location>
</feature>
<dbReference type="Pfam" id="PF12886">
    <property type="entry name" value="TORC_C"/>
    <property type="match status" value="1"/>
</dbReference>
<keyword evidence="9" id="KW-0539">Nucleus</keyword>
<dbReference type="PANTHER" id="PTHR13589:SF4">
    <property type="entry name" value="CREB-REGULATED TRANSCRIPTION COACTIVATOR 3"/>
    <property type="match status" value="1"/>
</dbReference>
<comment type="similarity">
    <text evidence="3">Belongs to the TORC family.</text>
</comment>
<protein>
    <submittedName>
        <fullName evidence="14">CREB-regulated transcription coactivator 3</fullName>
    </submittedName>
</protein>
<dbReference type="GO" id="GO:0045944">
    <property type="term" value="P:positive regulation of transcription by RNA polymerase II"/>
    <property type="evidence" value="ECO:0007669"/>
    <property type="project" value="TreeGrafter"/>
</dbReference>
<feature type="domain" description="Transducer of regulated CREB activity C-terminal" evidence="13">
    <location>
        <begin position="632"/>
        <end position="706"/>
    </location>
</feature>
<dbReference type="GO" id="GO:0051289">
    <property type="term" value="P:protein homotetramerization"/>
    <property type="evidence" value="ECO:0007669"/>
    <property type="project" value="InterPro"/>
</dbReference>
<keyword evidence="5" id="KW-0597">Phosphoprotein</keyword>
<evidence type="ECO:0000256" key="3">
    <source>
        <dbReference type="ARBA" id="ARBA00007167"/>
    </source>
</evidence>